<reference evidence="2" key="1">
    <citation type="submission" date="2022-08" db="EMBL/GenBank/DDBJ databases">
        <authorList>
            <consortium name="DOE Joint Genome Institute"/>
            <person name="Min B."/>
            <person name="Riley R."/>
            <person name="Sierra-Patev S."/>
            <person name="Naranjo-Ortiz M."/>
            <person name="Looney B."/>
            <person name="Konkel Z."/>
            <person name="Slot J.C."/>
            <person name="Sakamoto Y."/>
            <person name="Steenwyk J.L."/>
            <person name="Rokas A."/>
            <person name="Carro J."/>
            <person name="Camarero S."/>
            <person name="Ferreira P."/>
            <person name="Molpeceres G."/>
            <person name="Ruiz-Duenas F.J."/>
            <person name="Serrano A."/>
            <person name="Henrissat B."/>
            <person name="Drula E."/>
            <person name="Hughes K.W."/>
            <person name="Mata J.L."/>
            <person name="Ishikawa N.K."/>
            <person name="Vargas-Isla R."/>
            <person name="Ushijima S."/>
            <person name="Smith C.A."/>
            <person name="Ahrendt S."/>
            <person name="Andreopoulos W."/>
            <person name="He G."/>
            <person name="Labutti K."/>
            <person name="Lipzen A."/>
            <person name="Ng V."/>
            <person name="Sandor L."/>
            <person name="Barry K."/>
            <person name="Martinez A.T."/>
            <person name="Xiao Y."/>
            <person name="Gibbons J.G."/>
            <person name="Terashima K."/>
            <person name="Hibbett D.S."/>
            <person name="Grigoriev I.V."/>
        </authorList>
    </citation>
    <scope>NUCLEOTIDE SEQUENCE</scope>
    <source>
        <strain evidence="2">Sp2 HRB7682 ss15</strain>
    </source>
</reference>
<protein>
    <submittedName>
        <fullName evidence="2">Uncharacterized protein</fullName>
    </submittedName>
</protein>
<feature type="region of interest" description="Disordered" evidence="1">
    <location>
        <begin position="76"/>
        <end position="106"/>
    </location>
</feature>
<reference evidence="2" key="2">
    <citation type="journal article" date="2023" name="Proc. Natl. Acad. Sci. U.S.A.">
        <title>A global phylogenomic analysis of the shiitake genus Lentinula.</title>
        <authorList>
            <person name="Sierra-Patev S."/>
            <person name="Min B."/>
            <person name="Naranjo-Ortiz M."/>
            <person name="Looney B."/>
            <person name="Konkel Z."/>
            <person name="Slot J.C."/>
            <person name="Sakamoto Y."/>
            <person name="Steenwyk J.L."/>
            <person name="Rokas A."/>
            <person name="Carro J."/>
            <person name="Camarero S."/>
            <person name="Ferreira P."/>
            <person name="Molpeceres G."/>
            <person name="Ruiz-Duenas F.J."/>
            <person name="Serrano A."/>
            <person name="Henrissat B."/>
            <person name="Drula E."/>
            <person name="Hughes K.W."/>
            <person name="Mata J.L."/>
            <person name="Ishikawa N.K."/>
            <person name="Vargas-Isla R."/>
            <person name="Ushijima S."/>
            <person name="Smith C.A."/>
            <person name="Donoghue J."/>
            <person name="Ahrendt S."/>
            <person name="Andreopoulos W."/>
            <person name="He G."/>
            <person name="LaButti K."/>
            <person name="Lipzen A."/>
            <person name="Ng V."/>
            <person name="Riley R."/>
            <person name="Sandor L."/>
            <person name="Barry K."/>
            <person name="Martinez A.T."/>
            <person name="Xiao Y."/>
            <person name="Gibbons J.G."/>
            <person name="Terashima K."/>
            <person name="Grigoriev I.V."/>
            <person name="Hibbett D."/>
        </authorList>
    </citation>
    <scope>NUCLEOTIDE SEQUENCE</scope>
    <source>
        <strain evidence="2">Sp2 HRB7682 ss15</strain>
    </source>
</reference>
<name>A0A9W9A8A8_9AGAR</name>
<organism evidence="2 3">
    <name type="scientific">Lentinula lateritia</name>
    <dbReference type="NCBI Taxonomy" id="40482"/>
    <lineage>
        <taxon>Eukaryota</taxon>
        <taxon>Fungi</taxon>
        <taxon>Dikarya</taxon>
        <taxon>Basidiomycota</taxon>
        <taxon>Agaricomycotina</taxon>
        <taxon>Agaricomycetes</taxon>
        <taxon>Agaricomycetidae</taxon>
        <taxon>Agaricales</taxon>
        <taxon>Marasmiineae</taxon>
        <taxon>Omphalotaceae</taxon>
        <taxon>Lentinula</taxon>
    </lineage>
</organism>
<evidence type="ECO:0000256" key="1">
    <source>
        <dbReference type="SAM" id="MobiDB-lite"/>
    </source>
</evidence>
<evidence type="ECO:0000313" key="3">
    <source>
        <dbReference type="Proteomes" id="UP001150238"/>
    </source>
</evidence>
<sequence>IQCPCGARTQTRDHIIQTCEIYDDYRDLLWNVSDELDIGEILGTEEGIEALAEFIEKSGAIKKAGQLTPEITEPRLDDATVEGGNEADWEEEEDGRIAEEASDDED</sequence>
<evidence type="ECO:0000313" key="2">
    <source>
        <dbReference type="EMBL" id="KAJ4476000.1"/>
    </source>
</evidence>
<dbReference type="EMBL" id="JANVFS010000021">
    <property type="protein sequence ID" value="KAJ4476000.1"/>
    <property type="molecule type" value="Genomic_DNA"/>
</dbReference>
<dbReference type="Proteomes" id="UP001150238">
    <property type="component" value="Unassembled WGS sequence"/>
</dbReference>
<feature type="non-terminal residue" evidence="2">
    <location>
        <position position="1"/>
    </location>
</feature>
<comment type="caution">
    <text evidence="2">The sequence shown here is derived from an EMBL/GenBank/DDBJ whole genome shotgun (WGS) entry which is preliminary data.</text>
</comment>
<gene>
    <name evidence="2" type="ORF">C8J55DRAFT_431960</name>
</gene>
<accession>A0A9W9A8A8</accession>
<feature type="compositionally biased region" description="Acidic residues" evidence="1">
    <location>
        <begin position="85"/>
        <end position="106"/>
    </location>
</feature>
<dbReference type="AlphaFoldDB" id="A0A9W9A8A8"/>
<proteinExistence type="predicted"/>